<gene>
    <name evidence="8" type="ORF">NSK_006135</name>
</gene>
<accession>A0A4D9CTI1</accession>
<organism evidence="8 9">
    <name type="scientific">Nannochloropsis salina CCMP1776</name>
    <dbReference type="NCBI Taxonomy" id="1027361"/>
    <lineage>
        <taxon>Eukaryota</taxon>
        <taxon>Sar</taxon>
        <taxon>Stramenopiles</taxon>
        <taxon>Ochrophyta</taxon>
        <taxon>Eustigmatophyceae</taxon>
        <taxon>Eustigmatales</taxon>
        <taxon>Monodopsidaceae</taxon>
        <taxon>Microchloropsis</taxon>
        <taxon>Microchloropsis salina</taxon>
    </lineage>
</organism>
<name>A0A4D9CTI1_9STRA</name>
<evidence type="ECO:0000256" key="1">
    <source>
        <dbReference type="ARBA" id="ARBA00004141"/>
    </source>
</evidence>
<feature type="compositionally biased region" description="Polar residues" evidence="6">
    <location>
        <begin position="14"/>
        <end position="40"/>
    </location>
</feature>
<evidence type="ECO:0000256" key="5">
    <source>
        <dbReference type="ARBA" id="ARBA00023136"/>
    </source>
</evidence>
<dbReference type="OrthoDB" id="4139357at2759"/>
<protein>
    <recommendedName>
        <fullName evidence="10">Major facilitator superfamily (MFS) profile domain-containing protein</fullName>
    </recommendedName>
</protein>
<reference evidence="8 9" key="1">
    <citation type="submission" date="2019-01" db="EMBL/GenBank/DDBJ databases">
        <title>Nuclear Genome Assembly of the Microalgal Biofuel strain Nannochloropsis salina CCMP1776.</title>
        <authorList>
            <person name="Hovde B."/>
        </authorList>
    </citation>
    <scope>NUCLEOTIDE SEQUENCE [LARGE SCALE GENOMIC DNA]</scope>
    <source>
        <strain evidence="8 9">CCMP1776</strain>
    </source>
</reference>
<keyword evidence="2" id="KW-0813">Transport</keyword>
<evidence type="ECO:0000256" key="2">
    <source>
        <dbReference type="ARBA" id="ARBA00022448"/>
    </source>
</evidence>
<comment type="subcellular location">
    <subcellularLocation>
        <location evidence="1">Membrane</location>
        <topology evidence="1">Multi-pass membrane protein</topology>
    </subcellularLocation>
</comment>
<dbReference type="Proteomes" id="UP000355283">
    <property type="component" value="Unassembled WGS sequence"/>
</dbReference>
<feature type="region of interest" description="Disordered" evidence="6">
    <location>
        <begin position="1"/>
        <end position="52"/>
    </location>
</feature>
<evidence type="ECO:0008006" key="10">
    <source>
        <dbReference type="Google" id="ProtNLM"/>
    </source>
</evidence>
<evidence type="ECO:0000256" key="7">
    <source>
        <dbReference type="SAM" id="Phobius"/>
    </source>
</evidence>
<dbReference type="PANTHER" id="PTHR23511">
    <property type="entry name" value="SYNAPTIC VESICLE GLYCOPROTEIN 2"/>
    <property type="match status" value="1"/>
</dbReference>
<keyword evidence="5 7" id="KW-0472">Membrane</keyword>
<keyword evidence="9" id="KW-1185">Reference proteome</keyword>
<keyword evidence="3 7" id="KW-0812">Transmembrane</keyword>
<proteinExistence type="predicted"/>
<dbReference type="EMBL" id="SDOX01000097">
    <property type="protein sequence ID" value="TFJ82551.1"/>
    <property type="molecule type" value="Genomic_DNA"/>
</dbReference>
<dbReference type="Gene3D" id="1.20.1250.20">
    <property type="entry name" value="MFS general substrate transporter like domains"/>
    <property type="match status" value="1"/>
</dbReference>
<evidence type="ECO:0000313" key="9">
    <source>
        <dbReference type="Proteomes" id="UP000355283"/>
    </source>
</evidence>
<dbReference type="PANTHER" id="PTHR23511:SF34">
    <property type="entry name" value="SYNAPTIC VESICLE GLYCOPROTEIN 2"/>
    <property type="match status" value="1"/>
</dbReference>
<evidence type="ECO:0000256" key="6">
    <source>
        <dbReference type="SAM" id="MobiDB-lite"/>
    </source>
</evidence>
<feature type="transmembrane region" description="Helical" evidence="7">
    <location>
        <begin position="77"/>
        <end position="96"/>
    </location>
</feature>
<evidence type="ECO:0000256" key="3">
    <source>
        <dbReference type="ARBA" id="ARBA00022692"/>
    </source>
</evidence>
<dbReference type="GO" id="GO:0016020">
    <property type="term" value="C:membrane"/>
    <property type="evidence" value="ECO:0007669"/>
    <property type="project" value="UniProtKB-SubCell"/>
</dbReference>
<sequence>MDIESSRSPLRAMNGSSVAPSSSIATTNSSFTASEASRVTQGKELSPQDKSGVGASEKLWWNIDEIENIIGLGRFQVFLLIIAGLGFSADCMEVTLMSFMGHGVGIEWDIPIETSLAWLGFSVFGGELVGCLFWGPASDLWGRQRVHPFLPPSLPFSLPPSLASFPPRFLSPFSPTS</sequence>
<keyword evidence="4 7" id="KW-1133">Transmembrane helix</keyword>
<evidence type="ECO:0000256" key="4">
    <source>
        <dbReference type="ARBA" id="ARBA00022989"/>
    </source>
</evidence>
<dbReference type="SUPFAM" id="SSF103473">
    <property type="entry name" value="MFS general substrate transporter"/>
    <property type="match status" value="1"/>
</dbReference>
<dbReference type="AlphaFoldDB" id="A0A4D9CTI1"/>
<feature type="transmembrane region" description="Helical" evidence="7">
    <location>
        <begin position="116"/>
        <end position="135"/>
    </location>
</feature>
<comment type="caution">
    <text evidence="8">The sequence shown here is derived from an EMBL/GenBank/DDBJ whole genome shotgun (WGS) entry which is preliminary data.</text>
</comment>
<evidence type="ECO:0000313" key="8">
    <source>
        <dbReference type="EMBL" id="TFJ82551.1"/>
    </source>
</evidence>
<dbReference type="InterPro" id="IPR036259">
    <property type="entry name" value="MFS_trans_sf"/>
</dbReference>